<protein>
    <submittedName>
        <fullName evidence="2">Uncharacterized protein</fullName>
    </submittedName>
</protein>
<proteinExistence type="predicted"/>
<comment type="caution">
    <text evidence="2">The sequence shown here is derived from an EMBL/GenBank/DDBJ whole genome shotgun (WGS) entry which is preliminary data.</text>
</comment>
<reference evidence="2 3" key="1">
    <citation type="journal article" date="2019" name="Sci. Rep.">
        <title>Orb-weaving spider Araneus ventricosus genome elucidates the spidroin gene catalogue.</title>
        <authorList>
            <person name="Kono N."/>
            <person name="Nakamura H."/>
            <person name="Ohtoshi R."/>
            <person name="Moran D.A.P."/>
            <person name="Shinohara A."/>
            <person name="Yoshida Y."/>
            <person name="Fujiwara M."/>
            <person name="Mori M."/>
            <person name="Tomita M."/>
            <person name="Arakawa K."/>
        </authorList>
    </citation>
    <scope>NUCLEOTIDE SEQUENCE [LARGE SCALE GENOMIC DNA]</scope>
</reference>
<dbReference type="EMBL" id="BGPR01003861">
    <property type="protein sequence ID" value="GBM93263.1"/>
    <property type="molecule type" value="Genomic_DNA"/>
</dbReference>
<evidence type="ECO:0000256" key="1">
    <source>
        <dbReference type="SAM" id="MobiDB-lite"/>
    </source>
</evidence>
<evidence type="ECO:0000313" key="2">
    <source>
        <dbReference type="EMBL" id="GBM93263.1"/>
    </source>
</evidence>
<feature type="region of interest" description="Disordered" evidence="1">
    <location>
        <begin position="83"/>
        <end position="102"/>
    </location>
</feature>
<accession>A0A4Y2JS79</accession>
<evidence type="ECO:0000313" key="3">
    <source>
        <dbReference type="Proteomes" id="UP000499080"/>
    </source>
</evidence>
<gene>
    <name evidence="2" type="ORF">AVEN_168033_1</name>
</gene>
<name>A0A4Y2JS79_ARAVE</name>
<dbReference type="AlphaFoldDB" id="A0A4Y2JS79"/>
<organism evidence="2 3">
    <name type="scientific">Araneus ventricosus</name>
    <name type="common">Orbweaver spider</name>
    <name type="synonym">Epeira ventricosa</name>
    <dbReference type="NCBI Taxonomy" id="182803"/>
    <lineage>
        <taxon>Eukaryota</taxon>
        <taxon>Metazoa</taxon>
        <taxon>Ecdysozoa</taxon>
        <taxon>Arthropoda</taxon>
        <taxon>Chelicerata</taxon>
        <taxon>Arachnida</taxon>
        <taxon>Araneae</taxon>
        <taxon>Araneomorphae</taxon>
        <taxon>Entelegynae</taxon>
        <taxon>Araneoidea</taxon>
        <taxon>Araneidae</taxon>
        <taxon>Araneus</taxon>
    </lineage>
</organism>
<sequence length="102" mass="11459">MKAWVQMSDWCYRLDLNLSTQSYCKSRNFHSSLSAVEILSRLTTPKLSSTDELNVVRSLPSAFQQPSLESKAQPMTILMQVSRKRGKSNDHLFRSNGGPAPA</sequence>
<dbReference type="Proteomes" id="UP000499080">
    <property type="component" value="Unassembled WGS sequence"/>
</dbReference>
<keyword evidence="3" id="KW-1185">Reference proteome</keyword>